<reference evidence="1 2" key="1">
    <citation type="journal article" date="2019" name="bioRxiv">
        <title>Genomics, evolutionary history and diagnostics of the Alternaria alternata species group including apple and Asian pear pathotypes.</title>
        <authorList>
            <person name="Armitage A.D."/>
            <person name="Cockerton H.M."/>
            <person name="Sreenivasaprasad S."/>
            <person name="Woodhall J.W."/>
            <person name="Lane C.R."/>
            <person name="Harrison R.J."/>
            <person name="Clarkson J.P."/>
        </authorList>
    </citation>
    <scope>NUCLEOTIDE SEQUENCE [LARGE SCALE GENOMIC DNA]</scope>
    <source>
        <strain evidence="1 2">FERA 650</strain>
    </source>
</reference>
<proteinExistence type="predicted"/>
<accession>A0ACB6FHJ5</accession>
<protein>
    <submittedName>
        <fullName evidence="1">Uncharacterized protein</fullName>
    </submittedName>
</protein>
<dbReference type="Proteomes" id="UP000293547">
    <property type="component" value="Unassembled WGS sequence"/>
</dbReference>
<sequence length="38" mass="4006">MRGYGAAALKAERRAKEQSGMGMSCFEATVGAVEGERV</sequence>
<evidence type="ECO:0000313" key="1">
    <source>
        <dbReference type="EMBL" id="KAB2103845.1"/>
    </source>
</evidence>
<evidence type="ECO:0000313" key="2">
    <source>
        <dbReference type="Proteomes" id="UP000293547"/>
    </source>
</evidence>
<comment type="caution">
    <text evidence="1">The sequence shown here is derived from an EMBL/GenBank/DDBJ whole genome shotgun (WGS) entry which is preliminary data.</text>
</comment>
<dbReference type="EMBL" id="PDWZ02000007">
    <property type="protein sequence ID" value="KAB2103845.1"/>
    <property type="molecule type" value="Genomic_DNA"/>
</dbReference>
<gene>
    <name evidence="1" type="ORF">AG0111_0g7334</name>
</gene>
<keyword evidence="2" id="KW-1185">Reference proteome</keyword>
<name>A0ACB6FHJ5_9PLEO</name>
<organism evidence="1 2">
    <name type="scientific">Alternaria gaisen</name>
    <dbReference type="NCBI Taxonomy" id="167740"/>
    <lineage>
        <taxon>Eukaryota</taxon>
        <taxon>Fungi</taxon>
        <taxon>Dikarya</taxon>
        <taxon>Ascomycota</taxon>
        <taxon>Pezizomycotina</taxon>
        <taxon>Dothideomycetes</taxon>
        <taxon>Pleosporomycetidae</taxon>
        <taxon>Pleosporales</taxon>
        <taxon>Pleosporineae</taxon>
        <taxon>Pleosporaceae</taxon>
        <taxon>Alternaria</taxon>
        <taxon>Alternaria sect. Alternaria</taxon>
    </lineage>
</organism>